<dbReference type="Proteomes" id="UP000199488">
    <property type="component" value="Unassembled WGS sequence"/>
</dbReference>
<dbReference type="SUPFAM" id="SSF55729">
    <property type="entry name" value="Acyl-CoA N-acyltransferases (Nat)"/>
    <property type="match status" value="1"/>
</dbReference>
<feature type="domain" description="N-acetyltransferase" evidence="1">
    <location>
        <begin position="16"/>
        <end position="176"/>
    </location>
</feature>
<sequence length="182" mass="21039">MNNTIAEVKLVPFEREHYDKLIEWVPSADFLKQWSGEAFTYPLDAEQLDDYRMQQEGDNPKRLVYTALHQTTGVPVGHISLGAINYHDRSGRIGKVLVGDETMRGAGLGQWMVREVCRIAFDELQLHRVALGVFDFNASALRCYERAGFQREGVKRDLRLVGNTYWSLVEMSMLEEEWEKLR</sequence>
<dbReference type="InterPro" id="IPR016181">
    <property type="entry name" value="Acyl_CoA_acyltransferase"/>
</dbReference>
<dbReference type="RefSeq" id="WP_245724055.1">
    <property type="nucleotide sequence ID" value="NZ_FNNC01000003.1"/>
</dbReference>
<organism evidence="2 3">
    <name type="scientific">Marinococcus luteus</name>
    <dbReference type="NCBI Taxonomy" id="1122204"/>
    <lineage>
        <taxon>Bacteria</taxon>
        <taxon>Bacillati</taxon>
        <taxon>Bacillota</taxon>
        <taxon>Bacilli</taxon>
        <taxon>Bacillales</taxon>
        <taxon>Bacillaceae</taxon>
        <taxon>Marinococcus</taxon>
    </lineage>
</organism>
<dbReference type="EMBL" id="FNNC01000003">
    <property type="protein sequence ID" value="SDW57086.1"/>
    <property type="molecule type" value="Genomic_DNA"/>
</dbReference>
<gene>
    <name evidence="2" type="ORF">SAMN05421781_1785</name>
</gene>
<dbReference type="InterPro" id="IPR000182">
    <property type="entry name" value="GNAT_dom"/>
</dbReference>
<evidence type="ECO:0000259" key="1">
    <source>
        <dbReference type="PROSITE" id="PS51186"/>
    </source>
</evidence>
<evidence type="ECO:0000313" key="3">
    <source>
        <dbReference type="Proteomes" id="UP000199488"/>
    </source>
</evidence>
<name>A0A1H2ULN0_9BACI</name>
<evidence type="ECO:0000313" key="2">
    <source>
        <dbReference type="EMBL" id="SDW57086.1"/>
    </source>
</evidence>
<dbReference type="GO" id="GO:0016747">
    <property type="term" value="F:acyltransferase activity, transferring groups other than amino-acyl groups"/>
    <property type="evidence" value="ECO:0007669"/>
    <property type="project" value="InterPro"/>
</dbReference>
<proteinExistence type="predicted"/>
<dbReference type="Pfam" id="PF13302">
    <property type="entry name" value="Acetyltransf_3"/>
    <property type="match status" value="1"/>
</dbReference>
<accession>A0A1H2ULN0</accession>
<dbReference type="STRING" id="1122204.SAMN05421781_1785"/>
<dbReference type="PANTHER" id="PTHR43415:SF5">
    <property type="entry name" value="ACETYLTRANSFERASE"/>
    <property type="match status" value="1"/>
</dbReference>
<keyword evidence="2" id="KW-0808">Transferase</keyword>
<dbReference type="PANTHER" id="PTHR43415">
    <property type="entry name" value="SPERMIDINE N(1)-ACETYLTRANSFERASE"/>
    <property type="match status" value="1"/>
</dbReference>
<protein>
    <submittedName>
        <fullName evidence="2">Protein N-acetyltransferase, RimJ/RimL family</fullName>
    </submittedName>
</protein>
<dbReference type="Gene3D" id="3.40.630.30">
    <property type="match status" value="1"/>
</dbReference>
<dbReference type="AlphaFoldDB" id="A0A1H2ULN0"/>
<reference evidence="2 3" key="1">
    <citation type="submission" date="2016-10" db="EMBL/GenBank/DDBJ databases">
        <authorList>
            <person name="de Groot N.N."/>
        </authorList>
    </citation>
    <scope>NUCLEOTIDE SEQUENCE [LARGE SCALE GENOMIC DNA]</scope>
    <source>
        <strain evidence="2 3">DSM 23126</strain>
    </source>
</reference>
<dbReference type="PROSITE" id="PS51186">
    <property type="entry name" value="GNAT"/>
    <property type="match status" value="1"/>
</dbReference>
<keyword evidence="3" id="KW-1185">Reference proteome</keyword>